<evidence type="ECO:0000313" key="2">
    <source>
        <dbReference type="Proteomes" id="UP000054805"/>
    </source>
</evidence>
<keyword evidence="2" id="KW-1185">Reference proteome</keyword>
<name>A0A0V1GI42_TRIPS</name>
<gene>
    <name evidence="1" type="ORF">T4B_5247</name>
</gene>
<dbReference type="AlphaFoldDB" id="A0A0V1GI42"/>
<sequence>MAAKVGITSMFIHWEVSPDISWDGDPFTISITHSSSP</sequence>
<dbReference type="EMBL" id="JYDS01002069">
    <property type="protein sequence ID" value="KRY97908.1"/>
    <property type="molecule type" value="Genomic_DNA"/>
</dbReference>
<organism evidence="1 2">
    <name type="scientific">Trichinella pseudospiralis</name>
    <name type="common">Parasitic roundworm</name>
    <dbReference type="NCBI Taxonomy" id="6337"/>
    <lineage>
        <taxon>Eukaryota</taxon>
        <taxon>Metazoa</taxon>
        <taxon>Ecdysozoa</taxon>
        <taxon>Nematoda</taxon>
        <taxon>Enoplea</taxon>
        <taxon>Dorylaimia</taxon>
        <taxon>Trichinellida</taxon>
        <taxon>Trichinellidae</taxon>
        <taxon>Trichinella</taxon>
    </lineage>
</organism>
<comment type="caution">
    <text evidence="1">The sequence shown here is derived from an EMBL/GenBank/DDBJ whole genome shotgun (WGS) entry which is preliminary data.</text>
</comment>
<evidence type="ECO:0000313" key="1">
    <source>
        <dbReference type="EMBL" id="KRY97908.1"/>
    </source>
</evidence>
<accession>A0A0V1GI42</accession>
<reference evidence="1 2" key="1">
    <citation type="submission" date="2015-01" db="EMBL/GenBank/DDBJ databases">
        <title>Evolution of Trichinella species and genotypes.</title>
        <authorList>
            <person name="Korhonen P.K."/>
            <person name="Edoardo P."/>
            <person name="Giuseppe L.R."/>
            <person name="Gasser R.B."/>
        </authorList>
    </citation>
    <scope>NUCLEOTIDE SEQUENCE [LARGE SCALE GENOMIC DNA]</scope>
    <source>
        <strain evidence="1">ISS588</strain>
    </source>
</reference>
<dbReference type="Proteomes" id="UP000054805">
    <property type="component" value="Unassembled WGS sequence"/>
</dbReference>
<proteinExistence type="predicted"/>
<protein>
    <submittedName>
        <fullName evidence="1">Uncharacterized protein</fullName>
    </submittedName>
</protein>